<dbReference type="GO" id="GO:0005506">
    <property type="term" value="F:iron ion binding"/>
    <property type="evidence" value="ECO:0007669"/>
    <property type="project" value="InterPro"/>
</dbReference>
<keyword evidence="10 13" id="KW-0408">Iron</keyword>
<dbReference type="GO" id="GO:0004497">
    <property type="term" value="F:monooxygenase activity"/>
    <property type="evidence" value="ECO:0007669"/>
    <property type="project" value="UniProtKB-KW"/>
</dbReference>
<organism evidence="15 16">
    <name type="scientific">Teratosphaeria destructans</name>
    <dbReference type="NCBI Taxonomy" id="418781"/>
    <lineage>
        <taxon>Eukaryota</taxon>
        <taxon>Fungi</taxon>
        <taxon>Dikarya</taxon>
        <taxon>Ascomycota</taxon>
        <taxon>Pezizomycotina</taxon>
        <taxon>Dothideomycetes</taxon>
        <taxon>Dothideomycetidae</taxon>
        <taxon>Mycosphaerellales</taxon>
        <taxon>Teratosphaeriaceae</taxon>
        <taxon>Teratosphaeria</taxon>
    </lineage>
</organism>
<evidence type="ECO:0000256" key="6">
    <source>
        <dbReference type="ARBA" id="ARBA00022692"/>
    </source>
</evidence>
<dbReference type="InterPro" id="IPR036396">
    <property type="entry name" value="Cyt_P450_sf"/>
</dbReference>
<keyword evidence="12 14" id="KW-0472">Membrane</keyword>
<evidence type="ECO:0000313" key="16">
    <source>
        <dbReference type="Proteomes" id="UP001138500"/>
    </source>
</evidence>
<dbReference type="FunFam" id="1.10.630.10:FF:000063">
    <property type="entry name" value="Cytochrome P450 monooxygenase"/>
    <property type="match status" value="1"/>
</dbReference>
<proteinExistence type="inferred from homology"/>
<feature type="transmembrane region" description="Helical" evidence="14">
    <location>
        <begin position="6"/>
        <end position="24"/>
    </location>
</feature>
<dbReference type="Proteomes" id="UP001138500">
    <property type="component" value="Unassembled WGS sequence"/>
</dbReference>
<evidence type="ECO:0000256" key="10">
    <source>
        <dbReference type="ARBA" id="ARBA00023004"/>
    </source>
</evidence>
<comment type="similarity">
    <text evidence="4">Belongs to the cytochrome P450 family.</text>
</comment>
<evidence type="ECO:0000256" key="11">
    <source>
        <dbReference type="ARBA" id="ARBA00023033"/>
    </source>
</evidence>
<keyword evidence="9" id="KW-0560">Oxidoreductase</keyword>
<dbReference type="PRINTS" id="PR00385">
    <property type="entry name" value="P450"/>
</dbReference>
<dbReference type="SUPFAM" id="SSF48264">
    <property type="entry name" value="Cytochrome P450"/>
    <property type="match status" value="1"/>
</dbReference>
<evidence type="ECO:0000256" key="4">
    <source>
        <dbReference type="ARBA" id="ARBA00010617"/>
    </source>
</evidence>
<feature type="binding site" description="axial binding residue" evidence="13">
    <location>
        <position position="485"/>
    </location>
    <ligand>
        <name>heme</name>
        <dbReference type="ChEBI" id="CHEBI:30413"/>
    </ligand>
    <ligandPart>
        <name>Fe</name>
        <dbReference type="ChEBI" id="CHEBI:18248"/>
    </ligandPart>
</feature>
<evidence type="ECO:0000256" key="8">
    <source>
        <dbReference type="ARBA" id="ARBA00022989"/>
    </source>
</evidence>
<evidence type="ECO:0000256" key="14">
    <source>
        <dbReference type="SAM" id="Phobius"/>
    </source>
</evidence>
<sequence>MDDIARLTVLLALFGGIGSHVLYFNRYECHLYCLRYLFMFMAACVGIGFTLLKIHHYSIAGATAATSLIGSSFLVGALGSTLAYRVFINPLNKFPGPWPARLSNLYMSFQLGKSDAYYKLQALHEQYGPIVRIGSNDLSIIDAGVIETVYGQHSKIIKSHWYDIDAPMTSMHSSRDRTLHDKRRRIWAPAFSDKALREYELPIGKSNDKVLHRVRESEGKAFNATKWFGLYSFEVMGQLAFGKDYGMLDTGEKQESLEMMSEGMQPFAYLLPVWLFRLLTQIPGVGSGYKRFVRFCIQELDWRVNRADEVDQKGRTDIMSSLLKAYKGMDKPQEEPMLQGDARLIIVAGSDTTAATLTYLFYHLAKDPQQVKKLREELRPHAQGQWSDKDIRQAQHLNGAINEALRLHPPVPSGVPRVTPREGMQVGDRWVPGRTNFIMPQFVIGRDESVYERANDFVPERWYSKPNMVKSKDAFAPFLVGPYGCIGKNLALMELRTLTTKLILDYDVKFAPGEDGHRLLYKTLDHFTVSLGDLDLVFTKASA</sequence>
<keyword evidence="8 14" id="KW-1133">Transmembrane helix</keyword>
<dbReference type="GO" id="GO:0016705">
    <property type="term" value="F:oxidoreductase activity, acting on paired donors, with incorporation or reduction of molecular oxygen"/>
    <property type="evidence" value="ECO:0007669"/>
    <property type="project" value="InterPro"/>
</dbReference>
<keyword evidence="11" id="KW-0503">Monooxygenase</keyword>
<dbReference type="PANTHER" id="PTHR24305">
    <property type="entry name" value="CYTOCHROME P450"/>
    <property type="match status" value="1"/>
</dbReference>
<reference evidence="15 16" key="1">
    <citation type="journal article" date="2018" name="IMA Fungus">
        <title>IMA Genome-F 10: Nine draft genome sequences of Claviceps purpurea s.lat., including C. arundinis, C. humidiphila, and C. cf. spartinae, pseudomolecules for the pitch canker pathogen Fusarium circinatum, draft genome of Davidsoniella eucalypti, Grosmannia galeiformis, Quambalaria eucalypti, and Teratosphaeria destructans.</title>
        <authorList>
            <person name="Wingfield B.D."/>
            <person name="Liu M."/>
            <person name="Nguyen H.D."/>
            <person name="Lane F.A."/>
            <person name="Morgan S.W."/>
            <person name="De Vos L."/>
            <person name="Wilken P.M."/>
            <person name="Duong T.A."/>
            <person name="Aylward J."/>
            <person name="Coetzee M.P."/>
            <person name="Dadej K."/>
            <person name="De Beer Z.W."/>
            <person name="Findlay W."/>
            <person name="Havenga M."/>
            <person name="Kolarik M."/>
            <person name="Menzies J.G."/>
            <person name="Naidoo K."/>
            <person name="Pochopski O."/>
            <person name="Shoukouhi P."/>
            <person name="Santana Q.C."/>
            <person name="Seifert K.A."/>
            <person name="Soal N."/>
            <person name="Steenkamp E.T."/>
            <person name="Tatham C.T."/>
            <person name="van der Nest M.A."/>
            <person name="Wingfield M.J."/>
        </authorList>
    </citation>
    <scope>NUCLEOTIDE SEQUENCE [LARGE SCALE GENOMIC DNA]</scope>
    <source>
        <strain evidence="15">CMW44962</strain>
    </source>
</reference>
<evidence type="ECO:0000256" key="13">
    <source>
        <dbReference type="PIRSR" id="PIRSR602401-1"/>
    </source>
</evidence>
<dbReference type="PRINTS" id="PR00463">
    <property type="entry name" value="EP450I"/>
</dbReference>
<comment type="cofactor">
    <cofactor evidence="1 13">
        <name>heme</name>
        <dbReference type="ChEBI" id="CHEBI:30413"/>
    </cofactor>
</comment>
<comment type="caution">
    <text evidence="15">The sequence shown here is derived from an EMBL/GenBank/DDBJ whole genome shotgun (WGS) entry which is preliminary data.</text>
</comment>
<dbReference type="Gene3D" id="1.10.630.10">
    <property type="entry name" value="Cytochrome P450"/>
    <property type="match status" value="1"/>
</dbReference>
<dbReference type="InterPro" id="IPR050121">
    <property type="entry name" value="Cytochrome_P450_monoxygenase"/>
</dbReference>
<feature type="transmembrane region" description="Helical" evidence="14">
    <location>
        <begin position="60"/>
        <end position="84"/>
    </location>
</feature>
<keyword evidence="5 13" id="KW-0349">Heme</keyword>
<evidence type="ECO:0000313" key="15">
    <source>
        <dbReference type="EMBL" id="KAH9845638.1"/>
    </source>
</evidence>
<dbReference type="GO" id="GO:1902181">
    <property type="term" value="P:verruculogen biosynthetic process"/>
    <property type="evidence" value="ECO:0007669"/>
    <property type="project" value="UniProtKB-ARBA"/>
</dbReference>
<dbReference type="Pfam" id="PF00067">
    <property type="entry name" value="p450"/>
    <property type="match status" value="1"/>
</dbReference>
<evidence type="ECO:0000256" key="1">
    <source>
        <dbReference type="ARBA" id="ARBA00001971"/>
    </source>
</evidence>
<protein>
    <submittedName>
        <fullName evidence="15">Cytochrome-P450</fullName>
    </submittedName>
</protein>
<gene>
    <name evidence="15" type="ORF">Tdes44962_MAKER06473</name>
</gene>
<dbReference type="EMBL" id="RIBY02000014">
    <property type="protein sequence ID" value="KAH9845638.1"/>
    <property type="molecule type" value="Genomic_DNA"/>
</dbReference>
<keyword evidence="6 14" id="KW-0812">Transmembrane</keyword>
<evidence type="ECO:0000256" key="7">
    <source>
        <dbReference type="ARBA" id="ARBA00022723"/>
    </source>
</evidence>
<comment type="pathway">
    <text evidence="3">Mycotoxin biosynthesis.</text>
</comment>
<dbReference type="CDD" id="cd11061">
    <property type="entry name" value="CYP67-like"/>
    <property type="match status" value="1"/>
</dbReference>
<dbReference type="InterPro" id="IPR002401">
    <property type="entry name" value="Cyt_P450_E_grp-I"/>
</dbReference>
<name>A0A9W7T1R1_9PEZI</name>
<keyword evidence="7 13" id="KW-0479">Metal-binding</keyword>
<dbReference type="PANTHER" id="PTHR24305:SF112">
    <property type="entry name" value="L-ORNITHINE-N5-MONOOXYGENASE (EUROFUNG)"/>
    <property type="match status" value="1"/>
</dbReference>
<comment type="subcellular location">
    <subcellularLocation>
        <location evidence="2">Membrane</location>
    </subcellularLocation>
</comment>
<dbReference type="GO" id="GO:0016020">
    <property type="term" value="C:membrane"/>
    <property type="evidence" value="ECO:0007669"/>
    <property type="project" value="UniProtKB-SubCell"/>
</dbReference>
<dbReference type="OrthoDB" id="6692864at2759"/>
<reference evidence="15 16" key="2">
    <citation type="journal article" date="2021" name="Curr. Genet.">
        <title>Genetic response to nitrogen starvation in the aggressive Eucalyptus foliar pathogen Teratosphaeria destructans.</title>
        <authorList>
            <person name="Havenga M."/>
            <person name="Wingfield B.D."/>
            <person name="Wingfield M.J."/>
            <person name="Dreyer L.L."/>
            <person name="Roets F."/>
            <person name="Aylward J."/>
        </authorList>
    </citation>
    <scope>NUCLEOTIDE SEQUENCE [LARGE SCALE GENOMIC DNA]</scope>
    <source>
        <strain evidence="15">CMW44962</strain>
    </source>
</reference>
<evidence type="ECO:0000256" key="3">
    <source>
        <dbReference type="ARBA" id="ARBA00004685"/>
    </source>
</evidence>
<keyword evidence="16" id="KW-1185">Reference proteome</keyword>
<evidence type="ECO:0000256" key="9">
    <source>
        <dbReference type="ARBA" id="ARBA00023002"/>
    </source>
</evidence>
<evidence type="ECO:0000256" key="2">
    <source>
        <dbReference type="ARBA" id="ARBA00004370"/>
    </source>
</evidence>
<dbReference type="AlphaFoldDB" id="A0A9W7T1R1"/>
<evidence type="ECO:0000256" key="12">
    <source>
        <dbReference type="ARBA" id="ARBA00023136"/>
    </source>
</evidence>
<dbReference type="GO" id="GO:0020037">
    <property type="term" value="F:heme binding"/>
    <property type="evidence" value="ECO:0007669"/>
    <property type="project" value="InterPro"/>
</dbReference>
<evidence type="ECO:0000256" key="5">
    <source>
        <dbReference type="ARBA" id="ARBA00022617"/>
    </source>
</evidence>
<dbReference type="InterPro" id="IPR001128">
    <property type="entry name" value="Cyt_P450"/>
</dbReference>
<accession>A0A9W7T1R1</accession>
<feature type="transmembrane region" description="Helical" evidence="14">
    <location>
        <begin position="36"/>
        <end position="54"/>
    </location>
</feature>